<dbReference type="PANTHER" id="PTHR16308">
    <property type="entry name" value="UBIQUITIN ASSOCIATED PROTEIN 2-LIKE/LINGERER"/>
    <property type="match status" value="1"/>
</dbReference>
<dbReference type="CDD" id="cd14277">
    <property type="entry name" value="UBA_UBP2_like"/>
    <property type="match status" value="1"/>
</dbReference>
<sequence>MATLLTFTPVRTAAGLYIKDRPLGCDAHCLMDPIGPTANGSASGHCLKQLANIVLLPYFGNNGTVKQIFLFCTYIVLYMVYMMTSLGNERSHGTRDKALPADTHTAPSQKHIQATAEQIRLAQMIYDQSDAHFEGKIKQLMEVTGKNQDECMVALHDCNEDVNRAINFLLEGSSDVASSWETEKRREKEASRGRGGRSRRSRGSGRSREVRVEENGADPGPAGDGGSERGRRGRGRGSGGRGRGQNSWRQQVFGAEDGTFNPADYASYAGARGPQSETCKTGANGTGPWRNTLDECVAEDWNEELSETKVITTCAEPATENHITPGHSLVSVLQKHPAGGEQGCLETLSHQALGHNPAFTNSHHPPPRNGTSVSNAGSAPSYAHAALSSVLGSGFGDLSGPKPSPSAGAQILEQLKRPGLVRLRSQPPNAGAPAQTSTWDIKPLGPQSHAPLLSPVQPRFQDAGGAIAGAGSADAKSVEFAVPNGAPPPGPAAQPTQASCLLTPGPGALLQTSGPLTTPRRASFPQRQADAPPPHGGGASG</sequence>
<evidence type="ECO:0000256" key="8">
    <source>
        <dbReference type="ARBA" id="ARBA00023242"/>
    </source>
</evidence>
<evidence type="ECO:0000256" key="2">
    <source>
        <dbReference type="ARBA" id="ARBA00004286"/>
    </source>
</evidence>
<keyword evidence="5" id="KW-0488">Methylation</keyword>
<dbReference type="PROSITE" id="PS50030">
    <property type="entry name" value="UBA"/>
    <property type="match status" value="1"/>
</dbReference>
<keyword evidence="8" id="KW-0539">Nucleus</keyword>
<feature type="region of interest" description="Disordered" evidence="9">
    <location>
        <begin position="355"/>
        <end position="378"/>
    </location>
</feature>
<dbReference type="OrthoDB" id="5918007at2759"/>
<dbReference type="AlphaFoldDB" id="A0A9Q1EH59"/>
<evidence type="ECO:0000256" key="1">
    <source>
        <dbReference type="ARBA" id="ARBA00004123"/>
    </source>
</evidence>
<organism evidence="12 13">
    <name type="scientific">Synaphobranchus kaupii</name>
    <name type="common">Kaup's arrowtooth eel</name>
    <dbReference type="NCBI Taxonomy" id="118154"/>
    <lineage>
        <taxon>Eukaryota</taxon>
        <taxon>Metazoa</taxon>
        <taxon>Chordata</taxon>
        <taxon>Craniata</taxon>
        <taxon>Vertebrata</taxon>
        <taxon>Euteleostomi</taxon>
        <taxon>Actinopterygii</taxon>
        <taxon>Neopterygii</taxon>
        <taxon>Teleostei</taxon>
        <taxon>Anguilliformes</taxon>
        <taxon>Synaphobranchidae</taxon>
        <taxon>Synaphobranchus</taxon>
    </lineage>
</organism>
<evidence type="ECO:0000259" key="11">
    <source>
        <dbReference type="PROSITE" id="PS50030"/>
    </source>
</evidence>
<keyword evidence="4" id="KW-0158">Chromosome</keyword>
<keyword evidence="6" id="KW-0963">Cytoplasm</keyword>
<accession>A0A9Q1EH59</accession>
<evidence type="ECO:0000256" key="9">
    <source>
        <dbReference type="SAM" id="MobiDB-lite"/>
    </source>
</evidence>
<keyword evidence="7" id="KW-0597">Phosphoprotein</keyword>
<feature type="compositionally biased region" description="Low complexity" evidence="9">
    <location>
        <begin position="463"/>
        <end position="475"/>
    </location>
</feature>
<dbReference type="InterPro" id="IPR009060">
    <property type="entry name" value="UBA-like_sf"/>
</dbReference>
<dbReference type="Proteomes" id="UP001152622">
    <property type="component" value="Chromosome 17"/>
</dbReference>
<dbReference type="InterPro" id="IPR015940">
    <property type="entry name" value="UBA"/>
</dbReference>
<keyword evidence="10" id="KW-0472">Membrane</keyword>
<dbReference type="FunFam" id="1.10.8.10:FF:000004">
    <property type="entry name" value="ubiquitin-associated protein 2-like isoform X1"/>
    <property type="match status" value="1"/>
</dbReference>
<name>A0A9Q1EH59_SYNKA</name>
<comment type="subcellular location">
    <subcellularLocation>
        <location evidence="2">Chromosome</location>
    </subcellularLocation>
    <subcellularLocation>
        <location evidence="3">Cytoplasm</location>
    </subcellularLocation>
    <subcellularLocation>
        <location evidence="1">Nucleus</location>
    </subcellularLocation>
</comment>
<feature type="compositionally biased region" description="Basic and acidic residues" evidence="9">
    <location>
        <begin position="181"/>
        <end position="192"/>
    </location>
</feature>
<feature type="region of interest" description="Disordered" evidence="9">
    <location>
        <begin position="266"/>
        <end position="286"/>
    </location>
</feature>
<dbReference type="PANTHER" id="PTHR16308:SF19">
    <property type="entry name" value="UBIQUITIN-ASSOCIATED PROTEIN 2"/>
    <property type="match status" value="1"/>
</dbReference>
<dbReference type="InterPro" id="IPR051833">
    <property type="entry name" value="TC-DDR_regulator"/>
</dbReference>
<gene>
    <name evidence="12" type="ORF">SKAU_G00355240</name>
</gene>
<keyword evidence="13" id="KW-1185">Reference proteome</keyword>
<dbReference type="GO" id="GO:0005694">
    <property type="term" value="C:chromosome"/>
    <property type="evidence" value="ECO:0007669"/>
    <property type="project" value="UniProtKB-SubCell"/>
</dbReference>
<evidence type="ECO:0000256" key="7">
    <source>
        <dbReference type="ARBA" id="ARBA00022553"/>
    </source>
</evidence>
<dbReference type="GO" id="GO:0061484">
    <property type="term" value="P:hematopoietic stem cell homeostasis"/>
    <property type="evidence" value="ECO:0007669"/>
    <property type="project" value="UniProtKB-ARBA"/>
</dbReference>
<evidence type="ECO:0000313" key="12">
    <source>
        <dbReference type="EMBL" id="KAJ8338738.1"/>
    </source>
</evidence>
<dbReference type="SMART" id="SM00165">
    <property type="entry name" value="UBA"/>
    <property type="match status" value="1"/>
</dbReference>
<dbReference type="SUPFAM" id="SSF46934">
    <property type="entry name" value="UBA-like"/>
    <property type="match status" value="1"/>
</dbReference>
<dbReference type="EMBL" id="JAINUF010000017">
    <property type="protein sequence ID" value="KAJ8338738.1"/>
    <property type="molecule type" value="Genomic_DNA"/>
</dbReference>
<feature type="region of interest" description="Disordered" evidence="9">
    <location>
        <begin position="423"/>
        <end position="541"/>
    </location>
</feature>
<keyword evidence="10" id="KW-0812">Transmembrane</keyword>
<feature type="domain" description="UBA" evidence="11">
    <location>
        <begin position="128"/>
        <end position="172"/>
    </location>
</feature>
<dbReference type="GO" id="GO:0005737">
    <property type="term" value="C:cytoplasm"/>
    <property type="evidence" value="ECO:0007669"/>
    <property type="project" value="UniProtKB-SubCell"/>
</dbReference>
<keyword evidence="10" id="KW-1133">Transmembrane helix</keyword>
<reference evidence="12" key="1">
    <citation type="journal article" date="2023" name="Science">
        <title>Genome structures resolve the early diversification of teleost fishes.</title>
        <authorList>
            <person name="Parey E."/>
            <person name="Louis A."/>
            <person name="Montfort J."/>
            <person name="Bouchez O."/>
            <person name="Roques C."/>
            <person name="Iampietro C."/>
            <person name="Lluch J."/>
            <person name="Castinel A."/>
            <person name="Donnadieu C."/>
            <person name="Desvignes T."/>
            <person name="Floi Bucao C."/>
            <person name="Jouanno E."/>
            <person name="Wen M."/>
            <person name="Mejri S."/>
            <person name="Dirks R."/>
            <person name="Jansen H."/>
            <person name="Henkel C."/>
            <person name="Chen W.J."/>
            <person name="Zahm M."/>
            <person name="Cabau C."/>
            <person name="Klopp C."/>
            <person name="Thompson A.W."/>
            <person name="Robinson-Rechavi M."/>
            <person name="Braasch I."/>
            <person name="Lecointre G."/>
            <person name="Bobe J."/>
            <person name="Postlethwait J.H."/>
            <person name="Berthelot C."/>
            <person name="Roest Crollius H."/>
            <person name="Guiguen Y."/>
        </authorList>
    </citation>
    <scope>NUCLEOTIDE SEQUENCE</scope>
    <source>
        <strain evidence="12">WJC10195</strain>
    </source>
</reference>
<protein>
    <recommendedName>
        <fullName evidence="11">UBA domain-containing protein</fullName>
    </recommendedName>
</protein>
<evidence type="ECO:0000256" key="3">
    <source>
        <dbReference type="ARBA" id="ARBA00004496"/>
    </source>
</evidence>
<evidence type="ECO:0000256" key="4">
    <source>
        <dbReference type="ARBA" id="ARBA00022454"/>
    </source>
</evidence>
<comment type="caution">
    <text evidence="12">The sequence shown here is derived from an EMBL/GenBank/DDBJ whole genome shotgun (WGS) entry which is preliminary data.</text>
</comment>
<feature type="compositionally biased region" description="Basic residues" evidence="9">
    <location>
        <begin position="194"/>
        <end position="205"/>
    </location>
</feature>
<evidence type="ECO:0000256" key="10">
    <source>
        <dbReference type="SAM" id="Phobius"/>
    </source>
</evidence>
<feature type="region of interest" description="Disordered" evidence="9">
    <location>
        <begin position="177"/>
        <end position="248"/>
    </location>
</feature>
<proteinExistence type="predicted"/>
<dbReference type="Gene3D" id="1.10.8.10">
    <property type="entry name" value="DNA helicase RuvA subunit, C-terminal domain"/>
    <property type="match status" value="1"/>
</dbReference>
<feature type="transmembrane region" description="Helical" evidence="10">
    <location>
        <begin position="68"/>
        <end position="87"/>
    </location>
</feature>
<evidence type="ECO:0000313" key="13">
    <source>
        <dbReference type="Proteomes" id="UP001152622"/>
    </source>
</evidence>
<evidence type="ECO:0000256" key="6">
    <source>
        <dbReference type="ARBA" id="ARBA00022490"/>
    </source>
</evidence>
<evidence type="ECO:0000256" key="5">
    <source>
        <dbReference type="ARBA" id="ARBA00022481"/>
    </source>
</evidence>
<feature type="compositionally biased region" description="Polar residues" evidence="9">
    <location>
        <begin position="358"/>
        <end position="378"/>
    </location>
</feature>
<dbReference type="GO" id="GO:0005634">
    <property type="term" value="C:nucleus"/>
    <property type="evidence" value="ECO:0007669"/>
    <property type="project" value="UniProtKB-SubCell"/>
</dbReference>